<evidence type="ECO:0000313" key="1">
    <source>
        <dbReference type="EMBL" id="PJZ92809.1"/>
    </source>
</evidence>
<comment type="caution">
    <text evidence="1">The sequence shown here is derived from an EMBL/GenBank/DDBJ whole genome shotgun (WGS) entry which is preliminary data.</text>
</comment>
<proteinExistence type="predicted"/>
<accession>A0A2N0B8G6</accession>
<organism evidence="1">
    <name type="scientific">Leptospira ellisii</name>
    <dbReference type="NCBI Taxonomy" id="2023197"/>
    <lineage>
        <taxon>Bacteria</taxon>
        <taxon>Pseudomonadati</taxon>
        <taxon>Spirochaetota</taxon>
        <taxon>Spirochaetia</taxon>
        <taxon>Leptospirales</taxon>
        <taxon>Leptospiraceae</taxon>
        <taxon>Leptospira</taxon>
    </lineage>
</organism>
<accession>A0A2N0BMK0</accession>
<protein>
    <submittedName>
        <fullName evidence="1">Uncharacterized protein</fullName>
    </submittedName>
</protein>
<dbReference type="AlphaFoldDB" id="A0A2N0B8G6"/>
<name>A0A2N0B8G6_9LEPT</name>
<sequence>MSSFIRKTKGRTENNSNEIFKKIENPTSDIEILVNSFGMNILEKFLIKFQTYLRKRREQKALLFANRALKPANKRGAERDFVPARWQGGRAKQCKKKQYMTFWDITDSKKPKIRINS</sequence>
<reference evidence="1" key="1">
    <citation type="submission" date="2017-07" db="EMBL/GenBank/DDBJ databases">
        <title>Leptospira spp. isolated from tropical soils.</title>
        <authorList>
            <person name="Thibeaux R."/>
            <person name="Iraola G."/>
            <person name="Ferres I."/>
            <person name="Bierque E."/>
            <person name="Girault D."/>
            <person name="Soupe-Gilbert M.-E."/>
            <person name="Picardeau M."/>
            <person name="Goarant C."/>
        </authorList>
    </citation>
    <scope>NUCLEOTIDE SEQUENCE [LARGE SCALE GENOMIC DNA]</scope>
    <source>
        <strain evidence="1">ATI7-C-A5</strain>
    </source>
</reference>
<gene>
    <name evidence="1" type="ORF">CH379_11155</name>
</gene>
<dbReference type="EMBL" id="NPEF01000103">
    <property type="protein sequence ID" value="PJZ92809.1"/>
    <property type="molecule type" value="Genomic_DNA"/>
</dbReference>